<feature type="non-terminal residue" evidence="1">
    <location>
        <position position="1"/>
    </location>
</feature>
<evidence type="ECO:0000313" key="1">
    <source>
        <dbReference type="EMBL" id="KAJ9650166.1"/>
    </source>
</evidence>
<comment type="caution">
    <text evidence="1">The sequence shown here is derived from an EMBL/GenBank/DDBJ whole genome shotgun (WGS) entry which is preliminary data.</text>
</comment>
<keyword evidence="2" id="KW-1185">Reference proteome</keyword>
<organism evidence="1 2">
    <name type="scientific">Neophaeococcomyces mojaviensis</name>
    <dbReference type="NCBI Taxonomy" id="3383035"/>
    <lineage>
        <taxon>Eukaryota</taxon>
        <taxon>Fungi</taxon>
        <taxon>Dikarya</taxon>
        <taxon>Ascomycota</taxon>
        <taxon>Pezizomycotina</taxon>
        <taxon>Eurotiomycetes</taxon>
        <taxon>Chaetothyriomycetidae</taxon>
        <taxon>Chaetothyriales</taxon>
        <taxon>Chaetothyriales incertae sedis</taxon>
        <taxon>Neophaeococcomyces</taxon>
    </lineage>
</organism>
<proteinExistence type="predicted"/>
<dbReference type="Proteomes" id="UP001172386">
    <property type="component" value="Unassembled WGS sequence"/>
</dbReference>
<reference evidence="1" key="1">
    <citation type="submission" date="2022-10" db="EMBL/GenBank/DDBJ databases">
        <title>Culturing micro-colonial fungi from biological soil crusts in the Mojave desert and describing Neophaeococcomyces mojavensis, and introducing the new genera and species Taxawa tesnikishii.</title>
        <authorList>
            <person name="Kurbessoian T."/>
            <person name="Stajich J.E."/>
        </authorList>
    </citation>
    <scope>NUCLEOTIDE SEQUENCE</scope>
    <source>
        <strain evidence="1">JES_112</strain>
    </source>
</reference>
<evidence type="ECO:0000313" key="2">
    <source>
        <dbReference type="Proteomes" id="UP001172386"/>
    </source>
</evidence>
<gene>
    <name evidence="1" type="primary">COG5</name>
    <name evidence="1" type="ORF">H2198_010514</name>
</gene>
<accession>A0ACC2ZRX9</accession>
<sequence>SVNATSTSSSGVSGDNLVDLTTPLQKTLFDLQEIDTSIHTLTSRSALEILAYTKTQNETAQRLLDKVDEERSRLVTDFERLKVEVLGRYERAEKARLGAERSLKVVRLTRSVGRAVALGRQFETVLAESGLGETGKLGREDHRALLRACDAILRFRELMAGPDALELGKVNVVRQVRGRVFEDAEAKVLDWARKIVREFSVSSFISTSVATGVREGEDAKARFTSAVHILYLLSPAPRLEGRRMRKDEFEPEYLLRSLQSYLTTAVTSSAAGIGRGLTQLPGLERALTETSARCQSILSLEILLRHITPPEHLLLTQDDRTSAKKGKQQQDDVEDNFDHLDIEDDDSVVDEEEEQENLLDSLLSSLDTSSLASYFWRSLASSLSSKVQEIMSRGGVSARTLKSNKEIVRAEVRDCVLRGSKMPSQLLSKGGQGKEEVMGNWEREAAVMVGSVVGPLGR</sequence>
<name>A0ACC2ZRX9_9EURO</name>
<dbReference type="EMBL" id="JAPDRQ010000375">
    <property type="protein sequence ID" value="KAJ9650166.1"/>
    <property type="molecule type" value="Genomic_DNA"/>
</dbReference>
<protein>
    <submittedName>
        <fullName evidence="1">Conserved oligomeric Golgi complex subunit</fullName>
    </submittedName>
</protein>